<dbReference type="GO" id="GO:0140359">
    <property type="term" value="F:ABC-type transporter activity"/>
    <property type="evidence" value="ECO:0007669"/>
    <property type="project" value="UniProtKB-ARBA"/>
</dbReference>
<dbReference type="PROSITE" id="PS00211">
    <property type="entry name" value="ABC_TRANSPORTER_1"/>
    <property type="match status" value="1"/>
</dbReference>
<dbReference type="InParanoid" id="A0A1I5F867"/>
<organism evidence="6 7">
    <name type="scientific">Actinomadura madurae</name>
    <dbReference type="NCBI Taxonomy" id="1993"/>
    <lineage>
        <taxon>Bacteria</taxon>
        <taxon>Bacillati</taxon>
        <taxon>Actinomycetota</taxon>
        <taxon>Actinomycetes</taxon>
        <taxon>Streptosporangiales</taxon>
        <taxon>Thermomonosporaceae</taxon>
        <taxon>Actinomadura</taxon>
    </lineage>
</organism>
<dbReference type="InterPro" id="IPR003593">
    <property type="entry name" value="AAA+_ATPase"/>
</dbReference>
<feature type="domain" description="ABC transporter" evidence="5">
    <location>
        <begin position="22"/>
        <end position="252"/>
    </location>
</feature>
<accession>A0A1I5F867</accession>
<evidence type="ECO:0000256" key="1">
    <source>
        <dbReference type="ARBA" id="ARBA00022448"/>
    </source>
</evidence>
<reference evidence="6 7" key="1">
    <citation type="submission" date="2016-10" db="EMBL/GenBank/DDBJ databases">
        <authorList>
            <person name="de Groot N.N."/>
        </authorList>
    </citation>
    <scope>NUCLEOTIDE SEQUENCE [LARGE SCALE GENOMIC DNA]</scope>
    <source>
        <strain evidence="6 7">DSM 43067</strain>
    </source>
</reference>
<dbReference type="Gene3D" id="2.40.50.140">
    <property type="entry name" value="Nucleic acid-binding proteins"/>
    <property type="match status" value="1"/>
</dbReference>
<dbReference type="PANTHER" id="PTHR42781">
    <property type="entry name" value="SPERMIDINE/PUTRESCINE IMPORT ATP-BINDING PROTEIN POTA"/>
    <property type="match status" value="1"/>
</dbReference>
<dbReference type="SMART" id="SM00382">
    <property type="entry name" value="AAA"/>
    <property type="match status" value="1"/>
</dbReference>
<feature type="compositionally biased region" description="Polar residues" evidence="4">
    <location>
        <begin position="1"/>
        <end position="11"/>
    </location>
</feature>
<evidence type="ECO:0000256" key="2">
    <source>
        <dbReference type="ARBA" id="ARBA00022741"/>
    </source>
</evidence>
<dbReference type="InterPro" id="IPR013611">
    <property type="entry name" value="Transp-assoc_OB_typ2"/>
</dbReference>
<dbReference type="InterPro" id="IPR012340">
    <property type="entry name" value="NA-bd_OB-fold"/>
</dbReference>
<evidence type="ECO:0000313" key="7">
    <source>
        <dbReference type="Proteomes" id="UP000183413"/>
    </source>
</evidence>
<dbReference type="InterPro" id="IPR050093">
    <property type="entry name" value="ABC_SmlMolc_Importer"/>
</dbReference>
<name>A0A1I5F867_9ACTN</name>
<dbReference type="Pfam" id="PF00005">
    <property type="entry name" value="ABC_tran"/>
    <property type="match status" value="1"/>
</dbReference>
<dbReference type="STRING" id="1993.SAMN04489713_104471"/>
<dbReference type="GO" id="GO:0043190">
    <property type="term" value="C:ATP-binding cassette (ABC) transporter complex"/>
    <property type="evidence" value="ECO:0007669"/>
    <property type="project" value="InterPro"/>
</dbReference>
<dbReference type="GO" id="GO:0005524">
    <property type="term" value="F:ATP binding"/>
    <property type="evidence" value="ECO:0007669"/>
    <property type="project" value="UniProtKB-KW"/>
</dbReference>
<dbReference type="InterPro" id="IPR017871">
    <property type="entry name" value="ABC_transporter-like_CS"/>
</dbReference>
<dbReference type="EMBL" id="FOVH01000004">
    <property type="protein sequence ID" value="SFO19839.1"/>
    <property type="molecule type" value="Genomic_DNA"/>
</dbReference>
<dbReference type="PROSITE" id="PS50893">
    <property type="entry name" value="ABC_TRANSPORTER_2"/>
    <property type="match status" value="1"/>
</dbReference>
<evidence type="ECO:0000256" key="4">
    <source>
        <dbReference type="SAM" id="MobiDB-lite"/>
    </source>
</evidence>
<protein>
    <submittedName>
        <fullName evidence="6">Putative spermidine/putrescine transport system ATP-binding protein</fullName>
    </submittedName>
</protein>
<feature type="region of interest" description="Disordered" evidence="4">
    <location>
        <begin position="1"/>
        <end position="20"/>
    </location>
</feature>
<dbReference type="AlphaFoldDB" id="A0A1I5F867"/>
<dbReference type="FunFam" id="3.40.50.300:FF:000042">
    <property type="entry name" value="Maltose/maltodextrin ABC transporter, ATP-binding protein"/>
    <property type="match status" value="1"/>
</dbReference>
<dbReference type="Pfam" id="PF08402">
    <property type="entry name" value="TOBE_2"/>
    <property type="match status" value="1"/>
</dbReference>
<dbReference type="InterPro" id="IPR008995">
    <property type="entry name" value="Mo/tungstate-bd_C_term_dom"/>
</dbReference>
<dbReference type="Proteomes" id="UP000183413">
    <property type="component" value="Unassembled WGS sequence"/>
</dbReference>
<dbReference type="Gene3D" id="2.40.50.100">
    <property type="match status" value="1"/>
</dbReference>
<dbReference type="InterPro" id="IPR027417">
    <property type="entry name" value="P-loop_NTPase"/>
</dbReference>
<gene>
    <name evidence="6" type="ORF">SAMN04489713_104471</name>
</gene>
<keyword evidence="3 6" id="KW-0067">ATP-binding</keyword>
<dbReference type="SUPFAM" id="SSF52540">
    <property type="entry name" value="P-loop containing nucleoside triphosphate hydrolases"/>
    <property type="match status" value="1"/>
</dbReference>
<evidence type="ECO:0000313" key="6">
    <source>
        <dbReference type="EMBL" id="SFO19839.1"/>
    </source>
</evidence>
<keyword evidence="1" id="KW-0813">Transport</keyword>
<proteinExistence type="predicted"/>
<evidence type="ECO:0000259" key="5">
    <source>
        <dbReference type="PROSITE" id="PS50893"/>
    </source>
</evidence>
<dbReference type="GO" id="GO:0016887">
    <property type="term" value="F:ATP hydrolysis activity"/>
    <property type="evidence" value="ECO:0007669"/>
    <property type="project" value="InterPro"/>
</dbReference>
<dbReference type="Gene3D" id="3.40.50.300">
    <property type="entry name" value="P-loop containing nucleotide triphosphate hydrolases"/>
    <property type="match status" value="1"/>
</dbReference>
<dbReference type="PANTHER" id="PTHR42781:SF4">
    <property type="entry name" value="SPERMIDINE_PUTRESCINE IMPORT ATP-BINDING PROTEIN POTA"/>
    <property type="match status" value="1"/>
</dbReference>
<keyword evidence="7" id="KW-1185">Reference proteome</keyword>
<dbReference type="eggNOG" id="COG3842">
    <property type="taxonomic scope" value="Bacteria"/>
</dbReference>
<sequence>MNSTKSTLSRSGSHEAGQDGQVALRTVVKRYGDEVAVDHLSLDVRPGELLTLLGPSGCGKTTTLNMIAGFAEPDAGAVLMNGSRVDHLPPNKRPSAMVFQQYALFPHMTVADNVGFGLRMRKVGRAERARRIADALALVGLAGMGGRFPRQLSGGQQQRVALARATVVEPAVLLLDEPLSNLDLKLREQLRLEIRRLQQKVGITTVFVTHDQTEALVVSDRIAVMNAGRIEQLGPPAEIYARPVNTFVAGFVGQSNILAADVAGPAGPSLTVRLEDGQALSVTDPREEAEAGGRVNVLIRPESLTVHAGDTVTGDTVAGDAAGEAAARISRLRGSVTEVQYLGASANVVVDLPGAGRLTAAVSGGPATSLPSPGDRVTVTAPAGECLVLAD</sequence>
<keyword evidence="2" id="KW-0547">Nucleotide-binding</keyword>
<dbReference type="SUPFAM" id="SSF50331">
    <property type="entry name" value="MOP-like"/>
    <property type="match status" value="1"/>
</dbReference>
<dbReference type="InterPro" id="IPR003439">
    <property type="entry name" value="ABC_transporter-like_ATP-bd"/>
</dbReference>
<evidence type="ECO:0000256" key="3">
    <source>
        <dbReference type="ARBA" id="ARBA00022840"/>
    </source>
</evidence>
<dbReference type="RefSeq" id="WP_021596978.1">
    <property type="nucleotide sequence ID" value="NZ_FOVH01000004.1"/>
</dbReference>